<accession>A0ABZ2RMU7</accession>
<gene>
    <name evidence="2" type="ORF">WG616_03305</name>
</gene>
<dbReference type="RefSeq" id="WP_205499301.1">
    <property type="nucleotide sequence ID" value="NZ_CP148066.1"/>
</dbReference>
<feature type="transmembrane region" description="Helical" evidence="1">
    <location>
        <begin position="15"/>
        <end position="37"/>
    </location>
</feature>
<name>A0ABZ2RMU7_9BACT</name>
<feature type="transmembrane region" description="Helical" evidence="1">
    <location>
        <begin position="49"/>
        <end position="69"/>
    </location>
</feature>
<feature type="transmembrane region" description="Helical" evidence="1">
    <location>
        <begin position="130"/>
        <end position="155"/>
    </location>
</feature>
<proteinExistence type="predicted"/>
<keyword evidence="3" id="KW-1185">Reference proteome</keyword>
<evidence type="ECO:0000256" key="1">
    <source>
        <dbReference type="SAM" id="Phobius"/>
    </source>
</evidence>
<feature type="transmembrane region" description="Helical" evidence="1">
    <location>
        <begin position="167"/>
        <end position="190"/>
    </location>
</feature>
<keyword evidence="1" id="KW-0812">Transmembrane</keyword>
<organism evidence="2 3">
    <name type="scientific">[Mycoplasma] gypis</name>
    <dbReference type="NCBI Taxonomy" id="92404"/>
    <lineage>
        <taxon>Bacteria</taxon>
        <taxon>Bacillati</taxon>
        <taxon>Mycoplasmatota</taxon>
        <taxon>Mycoplasmoidales</taxon>
        <taxon>Metamycoplasmataceae</taxon>
        <taxon>Metamycoplasma</taxon>
    </lineage>
</organism>
<dbReference type="EMBL" id="CP148066">
    <property type="protein sequence ID" value="WXL28364.1"/>
    <property type="molecule type" value="Genomic_DNA"/>
</dbReference>
<protein>
    <submittedName>
        <fullName evidence="2">Uncharacterized protein</fullName>
    </submittedName>
</protein>
<keyword evidence="1" id="KW-1133">Transmembrane helix</keyword>
<sequence length="221" mass="25946">MNNNKDLRTFIKNNYISSFLMVFSFISMVIFSVIKIISKTFQIHSKTSIYFTHITTIWLACLMAIIFILSLTWKIWNILKYQKILPVKLATWFNFLLLPFSSSNVFVLKNINQLGVHKNKKLMAYLLIDLMFQFFLWLILVFSVLILINISYVFAITLSSALIGKTWILIIINVLLLILFSIPLIIKILLWNKLTHNLKELIEYKKSNINLAFNLKFLSKI</sequence>
<evidence type="ECO:0000313" key="3">
    <source>
        <dbReference type="Proteomes" id="UP001460679"/>
    </source>
</evidence>
<feature type="transmembrane region" description="Helical" evidence="1">
    <location>
        <begin position="89"/>
        <end position="109"/>
    </location>
</feature>
<dbReference type="Proteomes" id="UP001460679">
    <property type="component" value="Chromosome"/>
</dbReference>
<keyword evidence="1" id="KW-0472">Membrane</keyword>
<reference evidence="2" key="1">
    <citation type="submission" date="2024-03" db="EMBL/GenBank/DDBJ databases">
        <title>Complete genome sequence of Mycoplasma gypis type strain B1/T1.</title>
        <authorList>
            <person name="Spergser J."/>
        </authorList>
    </citation>
    <scope>NUCLEOTIDE SEQUENCE [LARGE SCALE GENOMIC DNA]</scope>
    <source>
        <strain evidence="2">B1/T1</strain>
    </source>
</reference>
<evidence type="ECO:0000313" key="2">
    <source>
        <dbReference type="EMBL" id="WXL28364.1"/>
    </source>
</evidence>